<dbReference type="EMBL" id="CP042430">
    <property type="protein sequence ID" value="QEC46969.1"/>
    <property type="molecule type" value="Genomic_DNA"/>
</dbReference>
<evidence type="ECO:0000259" key="3">
    <source>
        <dbReference type="Pfam" id="PF05378"/>
    </source>
</evidence>
<evidence type="ECO:0000313" key="6">
    <source>
        <dbReference type="Proteomes" id="UP000321805"/>
    </source>
</evidence>
<dbReference type="PANTHER" id="PTHR11365">
    <property type="entry name" value="5-OXOPROLINASE RELATED"/>
    <property type="match status" value="1"/>
</dbReference>
<dbReference type="GO" id="GO:0017168">
    <property type="term" value="F:5-oxoprolinase (ATP-hydrolyzing) activity"/>
    <property type="evidence" value="ECO:0007669"/>
    <property type="project" value="TreeGrafter"/>
</dbReference>
<dbReference type="InterPro" id="IPR049517">
    <property type="entry name" value="ACX-like_C"/>
</dbReference>
<dbReference type="Pfam" id="PF19278">
    <property type="entry name" value="Hydant_A_C"/>
    <property type="match status" value="1"/>
</dbReference>
<name>A0A5B8U1Q0_9ACTN</name>
<feature type="domain" description="Hydantoinase/oxoprolinase N-terminal" evidence="3">
    <location>
        <begin position="81"/>
        <end position="264"/>
    </location>
</feature>
<evidence type="ECO:0000256" key="1">
    <source>
        <dbReference type="SAM" id="MobiDB-lite"/>
    </source>
</evidence>
<gene>
    <name evidence="5" type="ORF">FSW04_04770</name>
</gene>
<proteinExistence type="predicted"/>
<dbReference type="KEGG" id="bsol:FSW04_04770"/>
<organism evidence="5 6">
    <name type="scientific">Baekduia soli</name>
    <dbReference type="NCBI Taxonomy" id="496014"/>
    <lineage>
        <taxon>Bacteria</taxon>
        <taxon>Bacillati</taxon>
        <taxon>Actinomycetota</taxon>
        <taxon>Thermoleophilia</taxon>
        <taxon>Solirubrobacterales</taxon>
        <taxon>Baekduiaceae</taxon>
        <taxon>Baekduia</taxon>
    </lineage>
</organism>
<feature type="compositionally biased region" description="Basic and acidic residues" evidence="1">
    <location>
        <begin position="39"/>
        <end position="69"/>
    </location>
</feature>
<dbReference type="InterPro" id="IPR008040">
    <property type="entry name" value="Hydant_A_N"/>
</dbReference>
<dbReference type="Pfam" id="PF01968">
    <property type="entry name" value="Hydantoinase_A"/>
    <property type="match status" value="1"/>
</dbReference>
<dbReference type="Proteomes" id="UP000321805">
    <property type="component" value="Chromosome"/>
</dbReference>
<evidence type="ECO:0000313" key="5">
    <source>
        <dbReference type="EMBL" id="QEC46969.1"/>
    </source>
</evidence>
<sequence length="779" mass="83508">MLPAMPVVLSWGWAQHPRRRGASWGGVARTDDSTSQGCREPRHGRIQRGRGDRPRCARRSPRPDGEIDGRIHLHHRDRHRGTFTDCVVIERPGGRVVTSKALSTPDDFAVGLFESIGRAAREIDLSVDEVMARTDQIIVGTTVGTNAFLERKGARTGLLTTRGFRDTLFIMRAGGRVIGRPPEDMLMLETTRKPEPLVPKSLIRMVHERVDSDGEILVPVQREQVMGQVAELVAEGVEAISICLLWSFKEPAHELAIRDWIREEHPGLYLACSHEVAPKLGELERFAGTTISAYVGPRTSRYLERIEGSLRERGYDETLLVMGCDGGVRSAHLAAREAIVTLNSGPAGGVTGSESLAATMGIGNVITADVGGTSFDVSVIEDGAVHTGSKTELGGFEFSVPAIDVQGIGAGGGSIAWIDPVRQTLRVGPESAGSDPGPVCYGQGGTRPTLTDAALALGYLSTTSFLGDGDRELDVGGARRALEELGAGLGLTWDETAAGVVRIAEAHMADLVRRMVVSRGHDPRDFSLFAFGGAGPVHAAGFARDLSLANVVIPAGNGASVWSAYGVATSDIKHVYEYSTVFEEPLDAGEIAAVYRRLGATARERLADEGIPVAETSFRYQGGLRYAGQLHEVYVAVPEPEELDEAALVEVIEAFEREYERVFGVGTGFRRAGVEYVDFRLTTVNAVDRPPLQHDVGDGPAARGERLVRFVGLGPGSAPEPISTPQYDGDAIPAATRIAGPAVIELPGTTVVVGPDYEATRHVTGSFVLTQVRDQEATR</sequence>
<evidence type="ECO:0000259" key="4">
    <source>
        <dbReference type="Pfam" id="PF19278"/>
    </source>
</evidence>
<reference evidence="5 6" key="1">
    <citation type="journal article" date="2018" name="J. Microbiol.">
        <title>Baekduia soli gen. nov., sp. nov., a novel bacterium isolated from the soil of Baekdu Mountain and proposal of a novel family name, Baekduiaceae fam. nov.</title>
        <authorList>
            <person name="An D.S."/>
            <person name="Siddiqi M.Z."/>
            <person name="Kim K.H."/>
            <person name="Yu H.S."/>
            <person name="Im W.T."/>
        </authorList>
    </citation>
    <scope>NUCLEOTIDE SEQUENCE [LARGE SCALE GENOMIC DNA]</scope>
    <source>
        <strain evidence="5 6">BR7-21</strain>
    </source>
</reference>
<accession>A0A5B8U1Q0</accession>
<feature type="region of interest" description="Disordered" evidence="1">
    <location>
        <begin position="18"/>
        <end position="69"/>
    </location>
</feature>
<dbReference type="InterPro" id="IPR045079">
    <property type="entry name" value="Oxoprolinase-like"/>
</dbReference>
<dbReference type="Pfam" id="PF05378">
    <property type="entry name" value="Hydant_A_N"/>
    <property type="match status" value="1"/>
</dbReference>
<dbReference type="GO" id="GO:0005829">
    <property type="term" value="C:cytosol"/>
    <property type="evidence" value="ECO:0007669"/>
    <property type="project" value="TreeGrafter"/>
</dbReference>
<evidence type="ECO:0000259" key="2">
    <source>
        <dbReference type="Pfam" id="PF01968"/>
    </source>
</evidence>
<dbReference type="InterPro" id="IPR002821">
    <property type="entry name" value="Hydantoinase_A"/>
</dbReference>
<dbReference type="OrthoDB" id="9768323at2"/>
<keyword evidence="6" id="KW-1185">Reference proteome</keyword>
<dbReference type="AlphaFoldDB" id="A0A5B8U1Q0"/>
<protein>
    <submittedName>
        <fullName evidence="5">Hydantoinase/oxoprolinase family protein</fullName>
    </submittedName>
</protein>
<feature type="domain" description="Hydantoinase A/oxoprolinase" evidence="2">
    <location>
        <begin position="286"/>
        <end position="574"/>
    </location>
</feature>
<feature type="domain" description="Acetophenone carboxylase-like C-terminal" evidence="4">
    <location>
        <begin position="589"/>
        <end position="759"/>
    </location>
</feature>
<dbReference type="GO" id="GO:0006749">
    <property type="term" value="P:glutathione metabolic process"/>
    <property type="evidence" value="ECO:0007669"/>
    <property type="project" value="TreeGrafter"/>
</dbReference>
<dbReference type="PANTHER" id="PTHR11365:SF23">
    <property type="entry name" value="HYPOTHETICAL 5-OXOPROLINASE (EUROFUNG)-RELATED"/>
    <property type="match status" value="1"/>
</dbReference>